<keyword evidence="1" id="KW-0863">Zinc-finger</keyword>
<dbReference type="STRING" id="2512241.A0A553HZQ4"/>
<dbReference type="Proteomes" id="UP000319160">
    <property type="component" value="Unassembled WGS sequence"/>
</dbReference>
<organism evidence="4 5">
    <name type="scientific">Xylaria flabelliformis</name>
    <dbReference type="NCBI Taxonomy" id="2512241"/>
    <lineage>
        <taxon>Eukaryota</taxon>
        <taxon>Fungi</taxon>
        <taxon>Dikarya</taxon>
        <taxon>Ascomycota</taxon>
        <taxon>Pezizomycotina</taxon>
        <taxon>Sordariomycetes</taxon>
        <taxon>Xylariomycetidae</taxon>
        <taxon>Xylariales</taxon>
        <taxon>Xylariaceae</taxon>
        <taxon>Xylaria</taxon>
    </lineage>
</organism>
<dbReference type="AlphaFoldDB" id="A0A553HZQ4"/>
<protein>
    <recommendedName>
        <fullName evidence="3">C2H2-type domain-containing protein</fullName>
    </recommendedName>
</protein>
<dbReference type="Gene3D" id="3.30.160.60">
    <property type="entry name" value="Classic Zinc Finger"/>
    <property type="match status" value="1"/>
</dbReference>
<proteinExistence type="predicted"/>
<dbReference type="Pfam" id="PF00096">
    <property type="entry name" value="zf-C2H2"/>
    <property type="match status" value="1"/>
</dbReference>
<dbReference type="SUPFAM" id="SSF57667">
    <property type="entry name" value="beta-beta-alpha zinc fingers"/>
    <property type="match status" value="1"/>
</dbReference>
<evidence type="ECO:0000313" key="4">
    <source>
        <dbReference type="EMBL" id="TRX93430.1"/>
    </source>
</evidence>
<feature type="compositionally biased region" description="Polar residues" evidence="2">
    <location>
        <begin position="20"/>
        <end position="31"/>
    </location>
</feature>
<dbReference type="InterPro" id="IPR036236">
    <property type="entry name" value="Znf_C2H2_sf"/>
</dbReference>
<evidence type="ECO:0000259" key="3">
    <source>
        <dbReference type="PROSITE" id="PS50157"/>
    </source>
</evidence>
<dbReference type="EMBL" id="VFLP01000029">
    <property type="protein sequence ID" value="TRX93430.1"/>
    <property type="molecule type" value="Genomic_DNA"/>
</dbReference>
<feature type="region of interest" description="Disordered" evidence="2">
    <location>
        <begin position="1"/>
        <end position="32"/>
    </location>
</feature>
<evidence type="ECO:0000256" key="2">
    <source>
        <dbReference type="SAM" id="MobiDB-lite"/>
    </source>
</evidence>
<accession>A0A553HZQ4</accession>
<keyword evidence="1" id="KW-0479">Metal-binding</keyword>
<dbReference type="InterPro" id="IPR013087">
    <property type="entry name" value="Znf_C2H2_type"/>
</dbReference>
<name>A0A553HZQ4_9PEZI</name>
<dbReference type="OrthoDB" id="8922241at2759"/>
<feature type="compositionally biased region" description="Polar residues" evidence="2">
    <location>
        <begin position="1"/>
        <end position="11"/>
    </location>
</feature>
<dbReference type="PROSITE" id="PS00028">
    <property type="entry name" value="ZINC_FINGER_C2H2_1"/>
    <property type="match status" value="1"/>
</dbReference>
<dbReference type="PROSITE" id="PS50157">
    <property type="entry name" value="ZINC_FINGER_C2H2_2"/>
    <property type="match status" value="1"/>
</dbReference>
<gene>
    <name evidence="4" type="ORF">FHL15_005705</name>
</gene>
<feature type="region of interest" description="Disordered" evidence="2">
    <location>
        <begin position="81"/>
        <end position="103"/>
    </location>
</feature>
<sequence>MVYSQSSGRTRTPTHRELYTNPTFNVNSDNVLNHPPYRTDSIPAISESSVHFALQRLAVRAPGTNDLPDFRGFVRPSNVARPTLDSGLGSGARGEPPYHGAGHSTFAADPDMRGAGSIAPNTGYSSLAGFSDITDWYSWSPQGTVTSPASPSPSTLSGAADARRFECNECPSSFAQNKDLNRHKKSVHPTGNEPLYRCRCGREGVRKDNYLRHVDPCSNEYRYPAYSCKCGHLSEHKEPHVEHVSRCRYGFRPVGRPRRAY</sequence>
<comment type="caution">
    <text evidence="4">The sequence shown here is derived from an EMBL/GenBank/DDBJ whole genome shotgun (WGS) entry which is preliminary data.</text>
</comment>
<evidence type="ECO:0000256" key="1">
    <source>
        <dbReference type="PROSITE-ProRule" id="PRU00042"/>
    </source>
</evidence>
<reference evidence="5" key="1">
    <citation type="submission" date="2019-06" db="EMBL/GenBank/DDBJ databases">
        <title>Draft genome sequence of the griseofulvin-producing fungus Xylaria cubensis strain G536.</title>
        <authorList>
            <person name="Mead M.E."/>
            <person name="Raja H.A."/>
            <person name="Steenwyk J.L."/>
            <person name="Knowles S.L."/>
            <person name="Oberlies N.H."/>
            <person name="Rokas A."/>
        </authorList>
    </citation>
    <scope>NUCLEOTIDE SEQUENCE [LARGE SCALE GENOMIC DNA]</scope>
    <source>
        <strain evidence="5">G536</strain>
    </source>
</reference>
<keyword evidence="5" id="KW-1185">Reference proteome</keyword>
<feature type="domain" description="C2H2-type" evidence="3">
    <location>
        <begin position="165"/>
        <end position="193"/>
    </location>
</feature>
<dbReference type="GO" id="GO:0008270">
    <property type="term" value="F:zinc ion binding"/>
    <property type="evidence" value="ECO:0007669"/>
    <property type="project" value="UniProtKB-KW"/>
</dbReference>
<dbReference type="SMART" id="SM00355">
    <property type="entry name" value="ZnF_C2H2"/>
    <property type="match status" value="1"/>
</dbReference>
<keyword evidence="1" id="KW-0862">Zinc</keyword>
<evidence type="ECO:0000313" key="5">
    <source>
        <dbReference type="Proteomes" id="UP000319160"/>
    </source>
</evidence>